<dbReference type="Proteomes" id="UP001642483">
    <property type="component" value="Unassembled WGS sequence"/>
</dbReference>
<dbReference type="EMBL" id="CAWYQH010000013">
    <property type="protein sequence ID" value="CAK8674482.1"/>
    <property type="molecule type" value="Genomic_DNA"/>
</dbReference>
<accession>A0ABP0F8F0</accession>
<feature type="transmembrane region" description="Helical" evidence="1">
    <location>
        <begin position="285"/>
        <end position="306"/>
    </location>
</feature>
<keyword evidence="1" id="KW-1133">Transmembrane helix</keyword>
<feature type="transmembrane region" description="Helical" evidence="1">
    <location>
        <begin position="117"/>
        <end position="140"/>
    </location>
</feature>
<keyword evidence="1" id="KW-0812">Transmembrane</keyword>
<evidence type="ECO:0000313" key="2">
    <source>
        <dbReference type="EMBL" id="CAK8674482.1"/>
    </source>
</evidence>
<protein>
    <recommendedName>
        <fullName evidence="4">G-protein coupled receptors family 1 profile domain-containing protein</fullName>
    </recommendedName>
</protein>
<feature type="transmembrane region" description="Helical" evidence="1">
    <location>
        <begin position="211"/>
        <end position="237"/>
    </location>
</feature>
<organism evidence="2 3">
    <name type="scientific">Clavelina lepadiformis</name>
    <name type="common">Light-bulb sea squirt</name>
    <name type="synonym">Ascidia lepadiformis</name>
    <dbReference type="NCBI Taxonomy" id="159417"/>
    <lineage>
        <taxon>Eukaryota</taxon>
        <taxon>Metazoa</taxon>
        <taxon>Chordata</taxon>
        <taxon>Tunicata</taxon>
        <taxon>Ascidiacea</taxon>
        <taxon>Aplousobranchia</taxon>
        <taxon>Clavelinidae</taxon>
        <taxon>Clavelina</taxon>
    </lineage>
</organism>
<proteinExistence type="predicted"/>
<sequence>MIPKMVKVVDRYSGDDELWDTSTDFLNVSTRYATSENDLKESWRKTPLIDEILGDVLMASTLCVFLTAVTYQCRYGYRSLFLINLLCNAAAFFQLVRAVVFQIDIRAGHLSKKMCNAFLIFSFPFIIFSNLLPYIILWMRQRSLNRPPNLLPDFYDRVKKFSAAVLCGIIIPQIVIVGIEMKMVNLRSTPSGCQCEQTVENHQFNYVVKPVLFTVAFLAKCCLLALVLYPVAIFITSRRNGKRQLQKRVMRLAASISCCILADLVDLVVIYAVFEGGGGLRSNLFLAYINTFVILLVWISFADYRYRFLPFGKVKNPAMAYKV</sequence>
<evidence type="ECO:0000313" key="3">
    <source>
        <dbReference type="Proteomes" id="UP001642483"/>
    </source>
</evidence>
<reference evidence="2 3" key="1">
    <citation type="submission" date="2024-02" db="EMBL/GenBank/DDBJ databases">
        <authorList>
            <person name="Daric V."/>
            <person name="Darras S."/>
        </authorList>
    </citation>
    <scope>NUCLEOTIDE SEQUENCE [LARGE SCALE GENOMIC DNA]</scope>
</reference>
<name>A0ABP0F8F0_CLALP</name>
<comment type="caution">
    <text evidence="2">The sequence shown here is derived from an EMBL/GenBank/DDBJ whole genome shotgun (WGS) entry which is preliminary data.</text>
</comment>
<feature type="transmembrane region" description="Helical" evidence="1">
    <location>
        <begin position="249"/>
        <end position="273"/>
    </location>
</feature>
<evidence type="ECO:0000256" key="1">
    <source>
        <dbReference type="SAM" id="Phobius"/>
    </source>
</evidence>
<feature type="transmembrane region" description="Helical" evidence="1">
    <location>
        <begin position="81"/>
        <end position="105"/>
    </location>
</feature>
<gene>
    <name evidence="2" type="ORF">CVLEPA_LOCUS4178</name>
</gene>
<keyword evidence="3" id="KW-1185">Reference proteome</keyword>
<evidence type="ECO:0008006" key="4">
    <source>
        <dbReference type="Google" id="ProtNLM"/>
    </source>
</evidence>
<keyword evidence="1" id="KW-0472">Membrane</keyword>
<feature type="transmembrane region" description="Helical" evidence="1">
    <location>
        <begin position="161"/>
        <end position="179"/>
    </location>
</feature>